<dbReference type="Proteomes" id="UP000824998">
    <property type="component" value="Unassembled WGS sequence"/>
</dbReference>
<accession>A0A9P7YP93</accession>
<gene>
    <name evidence="2" type="ORF">BJ875DRAFT_215949</name>
</gene>
<evidence type="ECO:0000313" key="3">
    <source>
        <dbReference type="Proteomes" id="UP000824998"/>
    </source>
</evidence>
<evidence type="ECO:0000313" key="2">
    <source>
        <dbReference type="EMBL" id="KAG9236643.1"/>
    </source>
</evidence>
<evidence type="ECO:0000256" key="1">
    <source>
        <dbReference type="SAM" id="MobiDB-lite"/>
    </source>
</evidence>
<dbReference type="EMBL" id="MU251403">
    <property type="protein sequence ID" value="KAG9236643.1"/>
    <property type="molecule type" value="Genomic_DNA"/>
</dbReference>
<proteinExistence type="predicted"/>
<protein>
    <submittedName>
        <fullName evidence="2">Uncharacterized protein</fullName>
    </submittedName>
</protein>
<comment type="caution">
    <text evidence="2">The sequence shown here is derived from an EMBL/GenBank/DDBJ whole genome shotgun (WGS) entry which is preliminary data.</text>
</comment>
<feature type="compositionally biased region" description="Polar residues" evidence="1">
    <location>
        <begin position="22"/>
        <end position="31"/>
    </location>
</feature>
<keyword evidence="3" id="KW-1185">Reference proteome</keyword>
<feature type="region of interest" description="Disordered" evidence="1">
    <location>
        <begin position="1"/>
        <end position="31"/>
    </location>
</feature>
<reference evidence="2" key="1">
    <citation type="journal article" date="2021" name="IMA Fungus">
        <title>Genomic characterization of three marine fungi, including Emericellopsis atlantica sp. nov. with signatures of a generalist lifestyle and marine biomass degradation.</title>
        <authorList>
            <person name="Hagestad O.C."/>
            <person name="Hou L."/>
            <person name="Andersen J.H."/>
            <person name="Hansen E.H."/>
            <person name="Altermark B."/>
            <person name="Li C."/>
            <person name="Kuhnert E."/>
            <person name="Cox R.J."/>
            <person name="Crous P.W."/>
            <person name="Spatafora J.W."/>
            <person name="Lail K."/>
            <person name="Amirebrahimi M."/>
            <person name="Lipzen A."/>
            <person name="Pangilinan J."/>
            <person name="Andreopoulos W."/>
            <person name="Hayes R.D."/>
            <person name="Ng V."/>
            <person name="Grigoriev I.V."/>
            <person name="Jackson S.A."/>
            <person name="Sutton T.D.S."/>
            <person name="Dobson A.D.W."/>
            <person name="Rama T."/>
        </authorList>
    </citation>
    <scope>NUCLEOTIDE SEQUENCE</scope>
    <source>
        <strain evidence="2">TRa018bII</strain>
    </source>
</reference>
<dbReference type="AlphaFoldDB" id="A0A9P7YP93"/>
<organism evidence="2 3">
    <name type="scientific">Amylocarpus encephaloides</name>
    <dbReference type="NCBI Taxonomy" id="45428"/>
    <lineage>
        <taxon>Eukaryota</taxon>
        <taxon>Fungi</taxon>
        <taxon>Dikarya</taxon>
        <taxon>Ascomycota</taxon>
        <taxon>Pezizomycotina</taxon>
        <taxon>Leotiomycetes</taxon>
        <taxon>Helotiales</taxon>
        <taxon>Helotiales incertae sedis</taxon>
        <taxon>Amylocarpus</taxon>
    </lineage>
</organism>
<sequence length="207" mass="23070">MRHPSVPILHHSAPLTPPPPSQINNSKSSHGQNRTFIFPAMDYEMIPRAFYGRRMNIPRKQTRSIPFLVNTASENPPSSSAFVDNETNSPPILAPNNVANPTNGTPVRSTKYCTWWHISSLLVLYSVSPWSNTHIVTAENRSAPCHVSRPGNQTNTTNIDTCTAFVSSISRNPNTTIQLRVFLLSVGRNISQPQNHMVDDGRTVYPR</sequence>
<name>A0A9P7YP93_9HELO</name>